<dbReference type="EMBL" id="VSRR010125209">
    <property type="protein sequence ID" value="MPD00978.1"/>
    <property type="molecule type" value="Genomic_DNA"/>
</dbReference>
<evidence type="ECO:0000313" key="3">
    <source>
        <dbReference type="Proteomes" id="UP000324222"/>
    </source>
</evidence>
<dbReference type="AlphaFoldDB" id="A0A5B7K6Y7"/>
<dbReference type="Proteomes" id="UP000324222">
    <property type="component" value="Unassembled WGS sequence"/>
</dbReference>
<evidence type="ECO:0000256" key="1">
    <source>
        <dbReference type="SAM" id="MobiDB-lite"/>
    </source>
</evidence>
<comment type="caution">
    <text evidence="2">The sequence shown here is derived from an EMBL/GenBank/DDBJ whole genome shotgun (WGS) entry which is preliminary data.</text>
</comment>
<protein>
    <submittedName>
        <fullName evidence="2">Uncharacterized protein</fullName>
    </submittedName>
</protein>
<gene>
    <name evidence="2" type="ORF">E2C01_096486</name>
</gene>
<evidence type="ECO:0000313" key="2">
    <source>
        <dbReference type="EMBL" id="MPD00978.1"/>
    </source>
</evidence>
<reference evidence="2 3" key="1">
    <citation type="submission" date="2019-05" db="EMBL/GenBank/DDBJ databases">
        <title>Another draft genome of Portunus trituberculatus and its Hox gene families provides insights of decapod evolution.</title>
        <authorList>
            <person name="Jeong J.-H."/>
            <person name="Song I."/>
            <person name="Kim S."/>
            <person name="Choi T."/>
            <person name="Kim D."/>
            <person name="Ryu S."/>
            <person name="Kim W."/>
        </authorList>
    </citation>
    <scope>NUCLEOTIDE SEQUENCE [LARGE SCALE GENOMIC DNA]</scope>
    <source>
        <tissue evidence="2">Muscle</tissue>
    </source>
</reference>
<sequence>MVMGLFEGFVMLEEGAKPQRRLGGKAGAGGGKKRENMRLREKWIRKEQEEEEEAQGNGAPSAQVKGEWWGERLEEERSHHQYRGRGRAVEG</sequence>
<organism evidence="2 3">
    <name type="scientific">Portunus trituberculatus</name>
    <name type="common">Swimming crab</name>
    <name type="synonym">Neptunus trituberculatus</name>
    <dbReference type="NCBI Taxonomy" id="210409"/>
    <lineage>
        <taxon>Eukaryota</taxon>
        <taxon>Metazoa</taxon>
        <taxon>Ecdysozoa</taxon>
        <taxon>Arthropoda</taxon>
        <taxon>Crustacea</taxon>
        <taxon>Multicrustacea</taxon>
        <taxon>Malacostraca</taxon>
        <taxon>Eumalacostraca</taxon>
        <taxon>Eucarida</taxon>
        <taxon>Decapoda</taxon>
        <taxon>Pleocyemata</taxon>
        <taxon>Brachyura</taxon>
        <taxon>Eubrachyura</taxon>
        <taxon>Portunoidea</taxon>
        <taxon>Portunidae</taxon>
        <taxon>Portuninae</taxon>
        <taxon>Portunus</taxon>
    </lineage>
</organism>
<name>A0A5B7K6Y7_PORTR</name>
<proteinExistence type="predicted"/>
<feature type="region of interest" description="Disordered" evidence="1">
    <location>
        <begin position="47"/>
        <end position="70"/>
    </location>
</feature>
<accession>A0A5B7K6Y7</accession>
<keyword evidence="3" id="KW-1185">Reference proteome</keyword>